<keyword evidence="5" id="KW-0282">Flagellum</keyword>
<name>A0A0M2UTK1_9BACT</name>
<dbReference type="EMBL" id="LAQJ01000213">
    <property type="protein sequence ID" value="KKO19137.1"/>
    <property type="molecule type" value="Genomic_DNA"/>
</dbReference>
<keyword evidence="3" id="KW-1005">Bacterial flagellum biogenesis</keyword>
<evidence type="ECO:0000256" key="1">
    <source>
        <dbReference type="ARBA" id="ARBA00010577"/>
    </source>
</evidence>
<protein>
    <recommendedName>
        <fullName evidence="2">Basal-body rod modification protein FlgD</fullName>
    </recommendedName>
</protein>
<dbReference type="InterPro" id="IPR005648">
    <property type="entry name" value="FlgD"/>
</dbReference>
<evidence type="ECO:0000256" key="2">
    <source>
        <dbReference type="ARBA" id="ARBA00016013"/>
    </source>
</evidence>
<proteinExistence type="inferred from homology"/>
<dbReference type="Proteomes" id="UP000034954">
    <property type="component" value="Unassembled WGS sequence"/>
</dbReference>
<comment type="caution">
    <text evidence="5">The sequence shown here is derived from an EMBL/GenBank/DDBJ whole genome shotgun (WGS) entry which is preliminary data.</text>
</comment>
<evidence type="ECO:0000313" key="5">
    <source>
        <dbReference type="EMBL" id="KKO19137.1"/>
    </source>
</evidence>
<dbReference type="PATRIC" id="fig|380242.3.peg.2646"/>
<keyword evidence="6" id="KW-1185">Reference proteome</keyword>
<dbReference type="GO" id="GO:0044781">
    <property type="term" value="P:bacterial-type flagellum organization"/>
    <property type="evidence" value="ECO:0007669"/>
    <property type="project" value="UniProtKB-KW"/>
</dbReference>
<keyword evidence="5" id="KW-0966">Cell projection</keyword>
<comment type="function">
    <text evidence="4">Required for flagellar hook formation. May act as a scaffolding protein.</text>
</comment>
<accession>A0A0M2UTK1</accession>
<comment type="similarity">
    <text evidence="1">Belongs to the FlgD family.</text>
</comment>
<organism evidence="5 6">
    <name type="scientific">Candidatus Brocadia fulgida</name>
    <dbReference type="NCBI Taxonomy" id="380242"/>
    <lineage>
        <taxon>Bacteria</taxon>
        <taxon>Pseudomonadati</taxon>
        <taxon>Planctomycetota</taxon>
        <taxon>Candidatus Brocadiia</taxon>
        <taxon>Candidatus Brocadiales</taxon>
        <taxon>Candidatus Brocadiaceae</taxon>
        <taxon>Candidatus Brocadia</taxon>
    </lineage>
</organism>
<dbReference type="Pfam" id="PF03963">
    <property type="entry name" value="FlgD"/>
    <property type="match status" value="1"/>
</dbReference>
<reference evidence="5 6" key="1">
    <citation type="journal article" date="2013" name="BMC Microbiol.">
        <title>Identification of the type II cytochrome c maturation pathway in anammox bacteria by comparative genomics.</title>
        <authorList>
            <person name="Ferousi C."/>
            <person name="Speth D.R."/>
            <person name="Reimann J."/>
            <person name="Op den Camp H.J."/>
            <person name="Allen J.W."/>
            <person name="Keltjens J.T."/>
            <person name="Jetten M.S."/>
        </authorList>
    </citation>
    <scope>NUCLEOTIDE SEQUENCE [LARGE SCALE GENOMIC DNA]</scope>
    <source>
        <strain evidence="5">RU1</strain>
    </source>
</reference>
<dbReference type="AlphaFoldDB" id="A0A0M2UTK1"/>
<evidence type="ECO:0000256" key="3">
    <source>
        <dbReference type="ARBA" id="ARBA00022795"/>
    </source>
</evidence>
<gene>
    <name evidence="5" type="primary">flgD</name>
    <name evidence="5" type="ORF">BROFUL_02120</name>
</gene>
<keyword evidence="5" id="KW-0969">Cilium</keyword>
<sequence>MAVTSTSGISSEISMNNFLTLFVTQLQNQNPLDPTDNSEFMSQLAQFSTLEQEQQQTGYLERLASIDTAKLQLDQISMASAFIGKMVTFSSDSKSEITSKGVVEGVQLEKNGTVSFVINGSAVSISNLIKVSDV</sequence>
<evidence type="ECO:0000256" key="4">
    <source>
        <dbReference type="ARBA" id="ARBA00024746"/>
    </source>
</evidence>
<evidence type="ECO:0000313" key="6">
    <source>
        <dbReference type="Proteomes" id="UP000034954"/>
    </source>
</evidence>